<accession>I9N7U9</accession>
<gene>
    <name evidence="2" type="ORF">Rleg9DRAFT_2825</name>
</gene>
<feature type="region of interest" description="Disordered" evidence="1">
    <location>
        <begin position="56"/>
        <end position="79"/>
    </location>
</feature>
<dbReference type="EMBL" id="JH719381">
    <property type="protein sequence ID" value="EJB03979.1"/>
    <property type="molecule type" value="Genomic_DNA"/>
</dbReference>
<organism evidence="2 3">
    <name type="scientific">Rhizobium leguminosarum bv. trifolii WSM597</name>
    <dbReference type="NCBI Taxonomy" id="754764"/>
    <lineage>
        <taxon>Bacteria</taxon>
        <taxon>Pseudomonadati</taxon>
        <taxon>Pseudomonadota</taxon>
        <taxon>Alphaproteobacteria</taxon>
        <taxon>Hyphomicrobiales</taxon>
        <taxon>Rhizobiaceae</taxon>
        <taxon>Rhizobium/Agrobacterium group</taxon>
        <taxon>Rhizobium</taxon>
    </lineage>
</organism>
<evidence type="ECO:0000256" key="1">
    <source>
        <dbReference type="SAM" id="MobiDB-lite"/>
    </source>
</evidence>
<evidence type="ECO:0008006" key="4">
    <source>
        <dbReference type="Google" id="ProtNLM"/>
    </source>
</evidence>
<dbReference type="AlphaFoldDB" id="I9N7U9"/>
<dbReference type="HOGENOM" id="CLU_2595834_0_0_5"/>
<name>I9N7U9_RHILT</name>
<protein>
    <recommendedName>
        <fullName evidence="4">Transposase</fullName>
    </recommendedName>
</protein>
<sequence length="79" mass="8887">HQVRRVRDSGEIKWKGGRLFVSEALAGELVGLSELENGDHVVRFCSRDIGLIGPDGRFRRFAPPRPPRPMRPQAAHTTE</sequence>
<dbReference type="Proteomes" id="UP000005092">
    <property type="component" value="Unassembled WGS sequence"/>
</dbReference>
<evidence type="ECO:0000313" key="2">
    <source>
        <dbReference type="EMBL" id="EJB03979.1"/>
    </source>
</evidence>
<evidence type="ECO:0000313" key="3">
    <source>
        <dbReference type="Proteomes" id="UP000005092"/>
    </source>
</evidence>
<reference evidence="2 3" key="1">
    <citation type="submission" date="2012-02" db="EMBL/GenBank/DDBJ databases">
        <title>Improved High-Quality Draft Sequence of Rhizobium leguminosarum bv. trifolii WSM597.</title>
        <authorList>
            <consortium name="US DOE Joint Genome Institute"/>
            <person name="Lucas S."/>
            <person name="Han J."/>
            <person name="Lapidus A."/>
            <person name="Cheng J.-F."/>
            <person name="Goodwin L."/>
            <person name="Pitluck S."/>
            <person name="Peters L."/>
            <person name="Ovchinnikova G."/>
            <person name="Held B."/>
            <person name="Detter J.C."/>
            <person name="Han C."/>
            <person name="Tapia R."/>
            <person name="Land M."/>
            <person name="Hauser L."/>
            <person name="Kyrpides N."/>
            <person name="Ivanova N."/>
            <person name="Pagani I."/>
            <person name="Brau L."/>
            <person name="Yates R."/>
            <person name="O'Hara G."/>
            <person name="Rui T."/>
            <person name="Howieson J."/>
            <person name="Reeve W."/>
            <person name="Woyke T."/>
        </authorList>
    </citation>
    <scope>NUCLEOTIDE SEQUENCE [LARGE SCALE GENOMIC DNA]</scope>
    <source>
        <strain evidence="2 3">WSM597</strain>
    </source>
</reference>
<feature type="non-terminal residue" evidence="2">
    <location>
        <position position="1"/>
    </location>
</feature>
<proteinExistence type="predicted"/>